<evidence type="ECO:0000313" key="2">
    <source>
        <dbReference type="Proteomes" id="UP000037931"/>
    </source>
</evidence>
<dbReference type="AlphaFoldDB" id="A0A0M9GHN6"/>
<reference evidence="1 2" key="1">
    <citation type="journal article" date="2015" name="PLoS ONE">
        <title>Rice-Infecting Pseudomonas Genomes Are Highly Accessorized and Harbor Multiple Putative Virulence Mechanisms to Cause Sheath Brown Rot.</title>
        <authorList>
            <person name="Quibod I.L."/>
            <person name="Grande G."/>
            <person name="Oreiro E.G."/>
            <person name="Borja F.N."/>
            <person name="Dossa G.S."/>
            <person name="Mauleon R."/>
            <person name="Cruz C.V."/>
            <person name="Oliva R."/>
        </authorList>
    </citation>
    <scope>NUCLEOTIDE SEQUENCE [LARGE SCALE GENOMIC DNA]</scope>
    <source>
        <strain evidence="1 2">IRRI 6609</strain>
    </source>
</reference>
<comment type="caution">
    <text evidence="1">The sequence shown here is derived from an EMBL/GenBank/DDBJ whole genome shotgun (WGS) entry which is preliminary data.</text>
</comment>
<dbReference type="RefSeq" id="WP_054062754.1">
    <property type="nucleotide sequence ID" value="NZ_JSYZ01000007.1"/>
</dbReference>
<name>A0A0M9GHN6_9PSED</name>
<dbReference type="EMBL" id="JSYZ01000007">
    <property type="protein sequence ID" value="KPA91447.1"/>
    <property type="molecule type" value="Genomic_DNA"/>
</dbReference>
<accession>A0A0M9GHN6</accession>
<dbReference type="STRING" id="50340.PF66_02330"/>
<gene>
    <name evidence="1" type="ORF">PF66_02330</name>
</gene>
<evidence type="ECO:0000313" key="1">
    <source>
        <dbReference type="EMBL" id="KPA91447.1"/>
    </source>
</evidence>
<sequence>MNRGANNRKTTKNRWLAATERSNRLFREAARLDDEAYDLLSDGVVTSDTLEKFRLAKEQAATRYAQARKAWEQARNEFQENPEDAGGSPG</sequence>
<keyword evidence="2" id="KW-1185">Reference proteome</keyword>
<dbReference type="OrthoDB" id="7029451at2"/>
<organism evidence="1 2">
    <name type="scientific">Pseudomonas asplenii</name>
    <dbReference type="NCBI Taxonomy" id="53407"/>
    <lineage>
        <taxon>Bacteria</taxon>
        <taxon>Pseudomonadati</taxon>
        <taxon>Pseudomonadota</taxon>
        <taxon>Gammaproteobacteria</taxon>
        <taxon>Pseudomonadales</taxon>
        <taxon>Pseudomonadaceae</taxon>
        <taxon>Pseudomonas</taxon>
    </lineage>
</organism>
<dbReference type="Proteomes" id="UP000037931">
    <property type="component" value="Unassembled WGS sequence"/>
</dbReference>
<protein>
    <submittedName>
        <fullName evidence="1">Uncharacterized protein</fullName>
    </submittedName>
</protein>
<proteinExistence type="predicted"/>
<dbReference type="PATRIC" id="fig|50340.43.peg.5701"/>